<dbReference type="CDD" id="cd00077">
    <property type="entry name" value="HDc"/>
    <property type="match status" value="1"/>
</dbReference>
<dbReference type="PROSITE" id="PS51831">
    <property type="entry name" value="HD"/>
    <property type="match status" value="1"/>
</dbReference>
<dbReference type="GO" id="GO:0006203">
    <property type="term" value="P:dGTP catabolic process"/>
    <property type="evidence" value="ECO:0007669"/>
    <property type="project" value="TreeGrafter"/>
</dbReference>
<dbReference type="InterPro" id="IPR006674">
    <property type="entry name" value="HD_domain"/>
</dbReference>
<dbReference type="Proteomes" id="UP000254720">
    <property type="component" value="Unassembled WGS sequence"/>
</dbReference>
<dbReference type="AlphaFoldDB" id="A0A370G8E6"/>
<dbReference type="GO" id="GO:0008832">
    <property type="term" value="F:dGTPase activity"/>
    <property type="evidence" value="ECO:0007669"/>
    <property type="project" value="TreeGrafter"/>
</dbReference>
<protein>
    <recommendedName>
        <fullName evidence="1">HD domain-containing protein</fullName>
    </recommendedName>
</protein>
<proteinExistence type="predicted"/>
<dbReference type="SMART" id="SM00471">
    <property type="entry name" value="HDc"/>
    <property type="match status" value="1"/>
</dbReference>
<sequence>MNNIFHVIKDPVHGTMQFTSAEDTWVKPFIDSPNFQRLRHIKQLGLGDFIFPGSVHSRFNHCLGCCYVASQIAHKIGLADEERQLVMIACLLHDIGHGPFSHAFEGIFHHKLIRHEDWTPYFLADYGTAEFFMQYNRLNPRYHLTEEKFHQVADMIMHKPVAKRVLADIVSSQLDADRLDYLLRDSHFCGVRYGEFDFRWMLHCMAIVESSDGERLGITHKGIGVVEHYLMARRLMTRNIYHSQKKLALENFLVQLLASLAESLDYHAPFASIRRTRLGQFLSAANEFNQAAETAAMCPEHKREFLKRNYDSYKELCDYDVFALIKQLAGMCDSHPAIQIAARLQYRKMPKILRLDQADLPVVEAELREFKAQHREEFQDWQLTLIETPHRSYSGEDDPILVLNERGIIQPLSHFSIMINAMSDRLEHIAFLSVDKLIAEDKRVIDLMNHLQALPLMS</sequence>
<dbReference type="Gene3D" id="1.10.3210.10">
    <property type="entry name" value="Hypothetical protein af1432"/>
    <property type="match status" value="1"/>
</dbReference>
<dbReference type="PANTHER" id="PTHR11373">
    <property type="entry name" value="DEOXYNUCLEOSIDE TRIPHOSPHATE TRIPHOSPHOHYDROLASE"/>
    <property type="match status" value="1"/>
</dbReference>
<name>A0A370G8E6_9COXI</name>
<reference evidence="2 3" key="1">
    <citation type="submission" date="2018-07" db="EMBL/GenBank/DDBJ databases">
        <title>Genomic Encyclopedia of Type Strains, Phase IV (KMG-IV): sequencing the most valuable type-strain genomes for metagenomic binning, comparative biology and taxonomic classification.</title>
        <authorList>
            <person name="Goeker M."/>
        </authorList>
    </citation>
    <scope>NUCLEOTIDE SEQUENCE [LARGE SCALE GENOMIC DNA]</scope>
    <source>
        <strain evidence="2 3">DSM 16500</strain>
    </source>
</reference>
<evidence type="ECO:0000313" key="2">
    <source>
        <dbReference type="EMBL" id="RDI40068.1"/>
    </source>
</evidence>
<accession>A0A370G8E6</accession>
<dbReference type="EMBL" id="QQAX01000024">
    <property type="protein sequence ID" value="RDI40068.1"/>
    <property type="molecule type" value="Genomic_DNA"/>
</dbReference>
<dbReference type="SUPFAM" id="SSF109604">
    <property type="entry name" value="HD-domain/PDEase-like"/>
    <property type="match status" value="1"/>
</dbReference>
<dbReference type="InterPro" id="IPR050135">
    <property type="entry name" value="dGTPase-like"/>
</dbReference>
<evidence type="ECO:0000313" key="3">
    <source>
        <dbReference type="Proteomes" id="UP000254720"/>
    </source>
</evidence>
<dbReference type="Pfam" id="PF01966">
    <property type="entry name" value="HD"/>
    <property type="match status" value="1"/>
</dbReference>
<comment type="caution">
    <text evidence="2">The sequence shown here is derived from an EMBL/GenBank/DDBJ whole genome shotgun (WGS) entry which is preliminary data.</text>
</comment>
<keyword evidence="3" id="KW-1185">Reference proteome</keyword>
<gene>
    <name evidence="2" type="ORF">C8D86_12418</name>
</gene>
<dbReference type="OrthoDB" id="9803619at2"/>
<dbReference type="RefSeq" id="WP_114835131.1">
    <property type="nucleotide sequence ID" value="NZ_LR699114.1"/>
</dbReference>
<dbReference type="PANTHER" id="PTHR11373:SF4">
    <property type="entry name" value="DEOXYNUCLEOSIDE TRIPHOSPHATE TRIPHOSPHOHYDROLASE SAMHD1"/>
    <property type="match status" value="1"/>
</dbReference>
<evidence type="ECO:0000259" key="1">
    <source>
        <dbReference type="PROSITE" id="PS51831"/>
    </source>
</evidence>
<dbReference type="InterPro" id="IPR003607">
    <property type="entry name" value="HD/PDEase_dom"/>
</dbReference>
<organism evidence="2 3">
    <name type="scientific">Aquicella lusitana</name>
    <dbReference type="NCBI Taxonomy" id="254246"/>
    <lineage>
        <taxon>Bacteria</taxon>
        <taxon>Pseudomonadati</taxon>
        <taxon>Pseudomonadota</taxon>
        <taxon>Gammaproteobacteria</taxon>
        <taxon>Legionellales</taxon>
        <taxon>Coxiellaceae</taxon>
        <taxon>Aquicella</taxon>
    </lineage>
</organism>
<dbReference type="Gene3D" id="1.20.1250.30">
    <property type="match status" value="1"/>
</dbReference>
<feature type="domain" description="HD" evidence="1">
    <location>
        <begin position="58"/>
        <end position="182"/>
    </location>
</feature>